<feature type="region of interest" description="Disordered" evidence="1">
    <location>
        <begin position="75"/>
        <end position="108"/>
    </location>
</feature>
<dbReference type="AlphaFoldDB" id="A0A151MEE2"/>
<proteinExistence type="predicted"/>
<comment type="caution">
    <text evidence="2">The sequence shown here is derived from an EMBL/GenBank/DDBJ whole genome shotgun (WGS) entry which is preliminary data.</text>
</comment>
<name>A0A151MEE2_ALLMI</name>
<accession>A0A151MEE2</accession>
<evidence type="ECO:0000256" key="1">
    <source>
        <dbReference type="SAM" id="MobiDB-lite"/>
    </source>
</evidence>
<keyword evidence="3" id="KW-1185">Reference proteome</keyword>
<sequence length="108" mass="11982">MGCRTASLPGRRHAVVCMTCSVRFFCSRSRSGPGLVAFPASAAFGRRPGMDSSPLRILQETQSSEYNQNRSFLKATAPPEVPCPEMTGVQEKGTFPNRRTWSRQEKDK</sequence>
<dbReference type="EMBL" id="AKHW03006228">
    <property type="protein sequence ID" value="KYO22896.1"/>
    <property type="molecule type" value="Genomic_DNA"/>
</dbReference>
<dbReference type="Proteomes" id="UP000050525">
    <property type="component" value="Unassembled WGS sequence"/>
</dbReference>
<protein>
    <submittedName>
        <fullName evidence="2">Uncharacterized protein</fullName>
    </submittedName>
</protein>
<evidence type="ECO:0000313" key="2">
    <source>
        <dbReference type="EMBL" id="KYO22896.1"/>
    </source>
</evidence>
<evidence type="ECO:0000313" key="3">
    <source>
        <dbReference type="Proteomes" id="UP000050525"/>
    </source>
</evidence>
<organism evidence="2 3">
    <name type="scientific">Alligator mississippiensis</name>
    <name type="common">American alligator</name>
    <dbReference type="NCBI Taxonomy" id="8496"/>
    <lineage>
        <taxon>Eukaryota</taxon>
        <taxon>Metazoa</taxon>
        <taxon>Chordata</taxon>
        <taxon>Craniata</taxon>
        <taxon>Vertebrata</taxon>
        <taxon>Euteleostomi</taxon>
        <taxon>Archelosauria</taxon>
        <taxon>Archosauria</taxon>
        <taxon>Crocodylia</taxon>
        <taxon>Alligatoridae</taxon>
        <taxon>Alligatorinae</taxon>
        <taxon>Alligator</taxon>
    </lineage>
</organism>
<gene>
    <name evidence="2" type="ORF">Y1Q_0010940</name>
</gene>
<reference evidence="2 3" key="1">
    <citation type="journal article" date="2012" name="Genome Biol.">
        <title>Sequencing three crocodilian genomes to illuminate the evolution of archosaurs and amniotes.</title>
        <authorList>
            <person name="St John J.A."/>
            <person name="Braun E.L."/>
            <person name="Isberg S.R."/>
            <person name="Miles L.G."/>
            <person name="Chong A.Y."/>
            <person name="Gongora J."/>
            <person name="Dalzell P."/>
            <person name="Moran C."/>
            <person name="Bed'hom B."/>
            <person name="Abzhanov A."/>
            <person name="Burgess S.C."/>
            <person name="Cooksey A.M."/>
            <person name="Castoe T.A."/>
            <person name="Crawford N.G."/>
            <person name="Densmore L.D."/>
            <person name="Drew J.C."/>
            <person name="Edwards S.V."/>
            <person name="Faircloth B.C."/>
            <person name="Fujita M.K."/>
            <person name="Greenwold M.J."/>
            <person name="Hoffmann F.G."/>
            <person name="Howard J.M."/>
            <person name="Iguchi T."/>
            <person name="Janes D.E."/>
            <person name="Khan S.Y."/>
            <person name="Kohno S."/>
            <person name="de Koning A.J."/>
            <person name="Lance S.L."/>
            <person name="McCarthy F.M."/>
            <person name="McCormack J.E."/>
            <person name="Merchant M.E."/>
            <person name="Peterson D.G."/>
            <person name="Pollock D.D."/>
            <person name="Pourmand N."/>
            <person name="Raney B.J."/>
            <person name="Roessler K.A."/>
            <person name="Sanford J.R."/>
            <person name="Sawyer R.H."/>
            <person name="Schmidt C.J."/>
            <person name="Triplett E.W."/>
            <person name="Tuberville T.D."/>
            <person name="Venegas-Anaya M."/>
            <person name="Howard J.T."/>
            <person name="Jarvis E.D."/>
            <person name="Guillette L.J.Jr."/>
            <person name="Glenn T.C."/>
            <person name="Green R.E."/>
            <person name="Ray D.A."/>
        </authorList>
    </citation>
    <scope>NUCLEOTIDE SEQUENCE [LARGE SCALE GENOMIC DNA]</scope>
    <source>
        <strain evidence="2">KSC_2009_1</strain>
    </source>
</reference>